<dbReference type="EMBL" id="DUZY01000002">
    <property type="protein sequence ID" value="DAD27210.1"/>
    <property type="molecule type" value="Genomic_DNA"/>
</dbReference>
<keyword evidence="3" id="KW-0812">Transmembrane</keyword>
<proteinExistence type="inferred from homology"/>
<dbReference type="GO" id="GO:0016020">
    <property type="term" value="C:membrane"/>
    <property type="evidence" value="ECO:0007669"/>
    <property type="project" value="UniProtKB-SubCell"/>
</dbReference>
<evidence type="ECO:0000313" key="6">
    <source>
        <dbReference type="EMBL" id="DAD27210.1"/>
    </source>
</evidence>
<comment type="caution">
    <text evidence="6">The sequence shown here is derived from an EMBL/GenBank/DDBJ whole genome shotgun (WGS) entry which is preliminary data.</text>
</comment>
<dbReference type="Pfam" id="PF04819">
    <property type="entry name" value="DUF716"/>
    <property type="match status" value="1"/>
</dbReference>
<evidence type="ECO:0000256" key="1">
    <source>
        <dbReference type="ARBA" id="ARBA00004141"/>
    </source>
</evidence>
<keyword evidence="4" id="KW-1133">Transmembrane helix</keyword>
<comment type="similarity">
    <text evidence="2">Belongs to the TMEM45 family.</text>
</comment>
<dbReference type="Proteomes" id="UP000607653">
    <property type="component" value="Unassembled WGS sequence"/>
</dbReference>
<evidence type="ECO:0000256" key="2">
    <source>
        <dbReference type="ARBA" id="ARBA00006948"/>
    </source>
</evidence>
<comment type="subcellular location">
    <subcellularLocation>
        <location evidence="1">Membrane</location>
        <topology evidence="1">Multi-pass membrane protein</topology>
    </subcellularLocation>
</comment>
<dbReference type="PANTHER" id="PTHR46285:SF7">
    <property type="entry name" value="OS06G0238900 PROTEIN"/>
    <property type="match status" value="1"/>
</dbReference>
<evidence type="ECO:0000256" key="5">
    <source>
        <dbReference type="ARBA" id="ARBA00023136"/>
    </source>
</evidence>
<dbReference type="PANTHER" id="PTHR46285">
    <property type="entry name" value="PROTEINASE INHIBITOR I4, SERPIN (DUF716)-RELATED"/>
    <property type="match status" value="1"/>
</dbReference>
<evidence type="ECO:0000256" key="3">
    <source>
        <dbReference type="ARBA" id="ARBA00022692"/>
    </source>
</evidence>
<sequence length="57" mass="6776">MGFSFYTSLIAHGCSLHEKRRGNYTVKCKGHPEYHRGIFNYRRGILNYRLEVQNLSR</sequence>
<accession>A0A822Y3R5</accession>
<reference evidence="6 7" key="1">
    <citation type="journal article" date="2020" name="Mol. Biol. Evol.">
        <title>Distinct Expression and Methylation Patterns for Genes with Different Fates following a Single Whole-Genome Duplication in Flowering Plants.</title>
        <authorList>
            <person name="Shi T."/>
            <person name="Rahmani R.S."/>
            <person name="Gugger P.F."/>
            <person name="Wang M."/>
            <person name="Li H."/>
            <person name="Zhang Y."/>
            <person name="Li Z."/>
            <person name="Wang Q."/>
            <person name="Van de Peer Y."/>
            <person name="Marchal K."/>
            <person name="Chen J."/>
        </authorList>
    </citation>
    <scope>NUCLEOTIDE SEQUENCE [LARGE SCALE GENOMIC DNA]</scope>
    <source>
        <tissue evidence="6">Leaf</tissue>
    </source>
</reference>
<dbReference type="InterPro" id="IPR006904">
    <property type="entry name" value="DUF716"/>
</dbReference>
<organism evidence="6 7">
    <name type="scientific">Nelumbo nucifera</name>
    <name type="common">Sacred lotus</name>
    <dbReference type="NCBI Taxonomy" id="4432"/>
    <lineage>
        <taxon>Eukaryota</taxon>
        <taxon>Viridiplantae</taxon>
        <taxon>Streptophyta</taxon>
        <taxon>Embryophyta</taxon>
        <taxon>Tracheophyta</taxon>
        <taxon>Spermatophyta</taxon>
        <taxon>Magnoliopsida</taxon>
        <taxon>Proteales</taxon>
        <taxon>Nelumbonaceae</taxon>
        <taxon>Nelumbo</taxon>
    </lineage>
</organism>
<keyword evidence="7" id="KW-1185">Reference proteome</keyword>
<evidence type="ECO:0000313" key="7">
    <source>
        <dbReference type="Proteomes" id="UP000607653"/>
    </source>
</evidence>
<dbReference type="AlphaFoldDB" id="A0A822Y3R5"/>
<gene>
    <name evidence="6" type="ORF">HUJ06_028678</name>
</gene>
<name>A0A822Y3R5_NELNU</name>
<evidence type="ECO:0000256" key="4">
    <source>
        <dbReference type="ARBA" id="ARBA00022989"/>
    </source>
</evidence>
<protein>
    <submittedName>
        <fullName evidence="6">Uncharacterized protein</fullName>
    </submittedName>
</protein>
<keyword evidence="5" id="KW-0472">Membrane</keyword>